<dbReference type="InterPro" id="IPR013602">
    <property type="entry name" value="Dynein_heavy_linker"/>
</dbReference>
<evidence type="ECO:0000256" key="3">
    <source>
        <dbReference type="ARBA" id="ARBA00022701"/>
    </source>
</evidence>
<feature type="domain" description="Dynein heavy chain linker" evidence="15">
    <location>
        <begin position="866"/>
        <end position="1266"/>
    </location>
</feature>
<evidence type="ECO:0000256" key="14">
    <source>
        <dbReference type="SAM" id="MobiDB-lite"/>
    </source>
</evidence>
<keyword evidence="8 13" id="KW-0175">Coiled coil</keyword>
<dbReference type="Proteomes" id="UP001209878">
    <property type="component" value="Unassembled WGS sequence"/>
</dbReference>
<dbReference type="Pfam" id="PF12774">
    <property type="entry name" value="AAA_6"/>
    <property type="match status" value="1"/>
</dbReference>
<dbReference type="Gene3D" id="1.20.58.1120">
    <property type="match status" value="1"/>
</dbReference>
<dbReference type="GO" id="GO:0030286">
    <property type="term" value="C:dynein complex"/>
    <property type="evidence" value="ECO:0007669"/>
    <property type="project" value="UniProtKB-KW"/>
</dbReference>
<evidence type="ECO:0008006" key="19">
    <source>
        <dbReference type="Google" id="ProtNLM"/>
    </source>
</evidence>
<reference evidence="17" key="1">
    <citation type="journal article" date="2023" name="Mol. Biol. Evol.">
        <title>Third-Generation Sequencing Reveals the Adaptive Role of the Epigenome in Three Deep-Sea Polychaetes.</title>
        <authorList>
            <person name="Perez M."/>
            <person name="Aroh O."/>
            <person name="Sun Y."/>
            <person name="Lan Y."/>
            <person name="Juniper S.K."/>
            <person name="Young C.R."/>
            <person name="Angers B."/>
            <person name="Qian P.Y."/>
        </authorList>
    </citation>
    <scope>NUCLEOTIDE SEQUENCE</scope>
    <source>
        <strain evidence="17">R07B-5</strain>
    </source>
</reference>
<evidence type="ECO:0000259" key="15">
    <source>
        <dbReference type="Pfam" id="PF08393"/>
    </source>
</evidence>
<keyword evidence="11" id="KW-0206">Cytoskeleton</keyword>
<dbReference type="GO" id="GO:0005524">
    <property type="term" value="F:ATP binding"/>
    <property type="evidence" value="ECO:0007669"/>
    <property type="project" value="UniProtKB-KW"/>
</dbReference>
<dbReference type="InterPro" id="IPR027417">
    <property type="entry name" value="P-loop_NTPase"/>
</dbReference>
<dbReference type="Gene3D" id="1.10.287.2620">
    <property type="match status" value="1"/>
</dbReference>
<evidence type="ECO:0000256" key="9">
    <source>
        <dbReference type="ARBA" id="ARBA00023069"/>
    </source>
</evidence>
<comment type="caution">
    <text evidence="17">The sequence shown here is derived from an EMBL/GenBank/DDBJ whole genome shotgun (WGS) entry which is preliminary data.</text>
</comment>
<evidence type="ECO:0000256" key="4">
    <source>
        <dbReference type="ARBA" id="ARBA00022737"/>
    </source>
</evidence>
<keyword evidence="5" id="KW-0547">Nucleotide-binding</keyword>
<comment type="subcellular location">
    <subcellularLocation>
        <location evidence="1">Cytoplasm</location>
        <location evidence="1">Cytoskeleton</location>
        <location evidence="1">Cilium axoneme</location>
    </subcellularLocation>
</comment>
<keyword evidence="2" id="KW-0963">Cytoplasm</keyword>
<keyword evidence="3" id="KW-0493">Microtubule</keyword>
<dbReference type="SUPFAM" id="SSF52540">
    <property type="entry name" value="P-loop containing nucleoside triphosphate hydrolases"/>
    <property type="match status" value="2"/>
</dbReference>
<dbReference type="Gene3D" id="1.10.8.710">
    <property type="match status" value="1"/>
</dbReference>
<sequence>MRCGFAIVHVKSERNFGCYHGVTRCVSFPAPPAGRQPQTGSLSLLHAASTTPCGITGMAYWLVENSLTSKPKILERGSFTIAAPSKEKKFYHRVSDAIGNNYSPSARHLSSARIYEATKFIHRDELGHSRPLSRFSEDTPRQRYETDTNRHSEDNSPIYADTPWSNGDISEDNGDNYSESPMSPAEFDRESMDVYQMCDRDVPTYDALTKACLSITFPPYYISTLGLPRASSPKQSDKQRFLELVETCIDGAMVAPLATDWLQKIFSLVPTRLLALESAKTDFLEELDEDYRHSMKKGMLDYVLLDEEEQERLGVTVLPKQIEKVGRYDFPWHENVNIARIFMESELYVTHPVMSALLYHFHTKYGDIRLLSVSELRRLMPMTMPELEQHITESCRSAADTLLQNWLPESAVLVDEHRDLIEDCMPVDNVFMWEMKDTRIEKMDRFFECIASLMSNLLRSCVKNSLDELVAFVEEYVEGNSYEGEYDLFAGLALPNRIVPVNLFLDTNLSGEPALRCSPSFEDICKKFEQMVDVMVKSVTKLPRVEHRLFEKVDQLEVTYIPCVQLDQTIVREEIIECAKTKISQIVMANSTGPIKYIHVYDKFVHLLKPEALRKVEKFIKRRHGLPNFVKEIESLKGMAAALASMPVYVPMNFFLLNCENINNVLMTKARWLTEIMVTHIVDTSRVFNRSICTEYDTIVKKITAQSETTEQLVEQEAYVEFLQTGEIYTLREKHEKAAENLLFLMEYALLIRDDIQLNQRTFSWPERIMPMILNTEQKLQKEHTIALRRLKEWKRVFVKTLEEAQRQIREFKSKDRIPEADQYVKQLNELSVTLELFKEERQRVNHEERLLNTGHQGEYPEIEAMIVTKEPYDRLWQAAVNFHSEYEKWMNSPFLEVNAEEVAEEVQSLWRTAYKLTRLFASPEYRGPLRAAMTIKGKLEKFRIHMPLINVLCNPGIKDRHWQLMSEQVGFDMKPDEEMPLNDMLKQGLEKHIDQLKDISSRASKEFALEKALSKMKSDWEAVDLNFTVYKNTGVSILASIDDVEALLDDHIVKTATMKNSPFIQSFEKDVNEWDTTLRRIKSIVDSWLKVQAAWLYLQPIFGSQDIRNQIPKEGAMFEQVDEHWRSIMKTAIVNTNALVVMSQPQMLEKLQHSESMLDEIQKGLNDYLETKRLFFPRFFFLSNDELLEILSETTDPLRVQPHLKKCFEGIAQLTFNSDTVILGMESAEKEQVRFVNKIVPAEAKGLVEKWLLQVEEMVWEMMEEMVVAGGGDDEAKSPGSDGRGSGSAVLQVLQAKCGLAAYLERSNRQIDDIVELVRGKLSPMARTTLGALIVIDVHARDVVAELLDKNIHSPQDFQWISQLRYYWEEQLVIVRMITTRVPYGYEYLGNTGRLVITSLTDRCYRTLMGALQLNLGGAPEGPAGTGKTETCKDLAKACVVFNCSDGLDYQAMGKFFKGLAQAGAWACFDEFNRIELEVLSVIAQQVQTIQRAVAEQLQRFVFEGTELSLDPSCSIFITMNPGYAGRSELPDNLKVLFRTVAMMVPDYAMIGEISLYSMGFVSARSLAAKIVATNRLCSEQLSSQHHYDYGMRAVKSVLMAAGNLKLRYPTEQEDILLLRSINDVNLPKFLSHDIPLFEGIISDLFPRVVLPQPDYGPLMTALHDNIAKRHLQPVPAFVEKIIQIYDMIQLRHGLMVVGNPLAGKSSALHVLASALSDLSIKKLMEEHMGKRSKKKHLSKEAIRKIKYKQMMWKTYRHRK</sequence>
<keyword evidence="10" id="KW-0505">Motor protein</keyword>
<dbReference type="Gene3D" id="3.40.50.300">
    <property type="entry name" value="P-loop containing nucleotide triphosphate hydrolases"/>
    <property type="match status" value="2"/>
</dbReference>
<dbReference type="FunFam" id="1.10.287.2620:FF:000002">
    <property type="entry name" value="Dynein heavy chain 2, axonemal"/>
    <property type="match status" value="1"/>
</dbReference>
<evidence type="ECO:0000256" key="1">
    <source>
        <dbReference type="ARBA" id="ARBA00004430"/>
    </source>
</evidence>
<dbReference type="Gene3D" id="1.20.140.100">
    <property type="entry name" value="Dynein heavy chain, N-terminal domain 2"/>
    <property type="match status" value="1"/>
</dbReference>
<evidence type="ECO:0000256" key="8">
    <source>
        <dbReference type="ARBA" id="ARBA00023054"/>
    </source>
</evidence>
<keyword evidence="12" id="KW-0966">Cell projection</keyword>
<dbReference type="InterPro" id="IPR035699">
    <property type="entry name" value="AAA_6"/>
</dbReference>
<evidence type="ECO:0000256" key="6">
    <source>
        <dbReference type="ARBA" id="ARBA00022840"/>
    </source>
</evidence>
<feature type="domain" description="Dynein heavy chain hydrolytic ATP-binding dynein motor region" evidence="16">
    <location>
        <begin position="1385"/>
        <end position="1707"/>
    </location>
</feature>
<protein>
    <recommendedName>
        <fullName evidence="19">Dynein heavy chain 3, axonemal</fullName>
    </recommendedName>
</protein>
<evidence type="ECO:0000256" key="11">
    <source>
        <dbReference type="ARBA" id="ARBA00023212"/>
    </source>
</evidence>
<keyword evidence="4" id="KW-0677">Repeat</keyword>
<evidence type="ECO:0000256" key="12">
    <source>
        <dbReference type="ARBA" id="ARBA00023273"/>
    </source>
</evidence>
<accession>A0AAD9KBW1</accession>
<evidence type="ECO:0000313" key="18">
    <source>
        <dbReference type="Proteomes" id="UP001209878"/>
    </source>
</evidence>
<dbReference type="InterPro" id="IPR026983">
    <property type="entry name" value="DHC"/>
</dbReference>
<name>A0AAD9KBW1_RIDPI</name>
<keyword evidence="7" id="KW-0243">Dynein</keyword>
<dbReference type="FunFam" id="1.20.58.1120:FF:000001">
    <property type="entry name" value="dynein heavy chain 2, axonemal"/>
    <property type="match status" value="1"/>
</dbReference>
<evidence type="ECO:0000256" key="10">
    <source>
        <dbReference type="ARBA" id="ARBA00023175"/>
    </source>
</evidence>
<dbReference type="FunFam" id="1.10.8.710:FF:000004">
    <property type="entry name" value="Dynein axonemal heavy chain 6"/>
    <property type="match status" value="1"/>
</dbReference>
<dbReference type="InterPro" id="IPR043157">
    <property type="entry name" value="Dynein_AAA1S"/>
</dbReference>
<proteinExistence type="predicted"/>
<dbReference type="PANTHER" id="PTHR22878:SF72">
    <property type="entry name" value="DYNEIN HEAVY CHAIN 3, AXONEMAL"/>
    <property type="match status" value="1"/>
</dbReference>
<feature type="coiled-coil region" evidence="13">
    <location>
        <begin position="795"/>
        <end position="848"/>
    </location>
</feature>
<dbReference type="FunFam" id="3.40.50.300:FF:000044">
    <property type="entry name" value="Dynein heavy chain 5, axonemal"/>
    <property type="match status" value="1"/>
</dbReference>
<feature type="region of interest" description="Disordered" evidence="14">
    <location>
        <begin position="130"/>
        <end position="185"/>
    </location>
</feature>
<dbReference type="GO" id="GO:0005874">
    <property type="term" value="C:microtubule"/>
    <property type="evidence" value="ECO:0007669"/>
    <property type="project" value="UniProtKB-KW"/>
</dbReference>
<evidence type="ECO:0000256" key="7">
    <source>
        <dbReference type="ARBA" id="ARBA00023017"/>
    </source>
</evidence>
<dbReference type="EMBL" id="JAODUO010001235">
    <property type="protein sequence ID" value="KAK2168272.1"/>
    <property type="molecule type" value="Genomic_DNA"/>
</dbReference>
<dbReference type="Pfam" id="PF08393">
    <property type="entry name" value="DHC_N2"/>
    <property type="match status" value="1"/>
</dbReference>
<evidence type="ECO:0000259" key="16">
    <source>
        <dbReference type="Pfam" id="PF12774"/>
    </source>
</evidence>
<keyword evidence="18" id="KW-1185">Reference proteome</keyword>
<organism evidence="17 18">
    <name type="scientific">Ridgeia piscesae</name>
    <name type="common">Tubeworm</name>
    <dbReference type="NCBI Taxonomy" id="27915"/>
    <lineage>
        <taxon>Eukaryota</taxon>
        <taxon>Metazoa</taxon>
        <taxon>Spiralia</taxon>
        <taxon>Lophotrochozoa</taxon>
        <taxon>Annelida</taxon>
        <taxon>Polychaeta</taxon>
        <taxon>Sedentaria</taxon>
        <taxon>Canalipalpata</taxon>
        <taxon>Sabellida</taxon>
        <taxon>Siboglinidae</taxon>
        <taxon>Ridgeia</taxon>
    </lineage>
</organism>
<evidence type="ECO:0000256" key="2">
    <source>
        <dbReference type="ARBA" id="ARBA00022490"/>
    </source>
</evidence>
<feature type="compositionally biased region" description="Basic and acidic residues" evidence="14">
    <location>
        <begin position="135"/>
        <end position="154"/>
    </location>
</feature>
<dbReference type="InterPro" id="IPR042222">
    <property type="entry name" value="Dynein_2_N"/>
</dbReference>
<dbReference type="FunFam" id="1.20.140.100:FF:000004">
    <property type="entry name" value="Dynein axonemal heavy chain 6"/>
    <property type="match status" value="1"/>
</dbReference>
<dbReference type="GO" id="GO:0051959">
    <property type="term" value="F:dynein light intermediate chain binding"/>
    <property type="evidence" value="ECO:0007669"/>
    <property type="project" value="InterPro"/>
</dbReference>
<dbReference type="PANTHER" id="PTHR22878">
    <property type="entry name" value="DYNEIN HEAVY CHAIN 6, AXONEMAL-LIKE-RELATED"/>
    <property type="match status" value="1"/>
</dbReference>
<keyword evidence="9" id="KW-0969">Cilium</keyword>
<keyword evidence="6" id="KW-0067">ATP-binding</keyword>
<dbReference type="GO" id="GO:0007018">
    <property type="term" value="P:microtubule-based movement"/>
    <property type="evidence" value="ECO:0007669"/>
    <property type="project" value="InterPro"/>
</dbReference>
<evidence type="ECO:0000256" key="13">
    <source>
        <dbReference type="SAM" id="Coils"/>
    </source>
</evidence>
<gene>
    <name evidence="17" type="ORF">NP493_1235g00014</name>
</gene>
<dbReference type="GO" id="GO:0045505">
    <property type="term" value="F:dynein intermediate chain binding"/>
    <property type="evidence" value="ECO:0007669"/>
    <property type="project" value="InterPro"/>
</dbReference>
<evidence type="ECO:0000313" key="17">
    <source>
        <dbReference type="EMBL" id="KAK2168272.1"/>
    </source>
</evidence>
<evidence type="ECO:0000256" key="5">
    <source>
        <dbReference type="ARBA" id="ARBA00022741"/>
    </source>
</evidence>
<dbReference type="GO" id="GO:0005930">
    <property type="term" value="C:axoneme"/>
    <property type="evidence" value="ECO:0007669"/>
    <property type="project" value="UniProtKB-SubCell"/>
</dbReference>